<keyword evidence="3" id="KW-1185">Reference proteome</keyword>
<protein>
    <recommendedName>
        <fullName evidence="4">Carboxypeptidase regulatory-like domain-containing protein</fullName>
    </recommendedName>
</protein>
<keyword evidence="1" id="KW-1133">Transmembrane helix</keyword>
<evidence type="ECO:0000256" key="1">
    <source>
        <dbReference type="SAM" id="Phobius"/>
    </source>
</evidence>
<reference evidence="2 3" key="1">
    <citation type="submission" date="2020-03" db="EMBL/GenBank/DDBJ databases">
        <title>Tamlana sp. nov, isolated from XXX.</title>
        <authorList>
            <person name="Cao W.R."/>
        </authorList>
    </citation>
    <scope>NUCLEOTIDE SEQUENCE [LARGE SCALE GENOMIC DNA]</scope>
    <source>
        <strain evidence="2 3">HST1-43</strain>
    </source>
</reference>
<name>A0ABX1DGX5_9FLAO</name>
<dbReference type="RefSeq" id="WP_167920449.1">
    <property type="nucleotide sequence ID" value="NZ_JAAVJS010000668.1"/>
</dbReference>
<feature type="non-terminal residue" evidence="2">
    <location>
        <position position="81"/>
    </location>
</feature>
<comment type="caution">
    <text evidence="2">The sequence shown here is derived from an EMBL/GenBank/DDBJ whole genome shotgun (WGS) entry which is preliminary data.</text>
</comment>
<sequence>MEKVLLFSFCFIKKLLSFLALANSNNNKMKQKLSGILTVLLLLVVQIGFAQQKMITGTVVDSEGLPLPGVNVLIQNTNRGT</sequence>
<dbReference type="SUPFAM" id="SSF49464">
    <property type="entry name" value="Carboxypeptidase regulatory domain-like"/>
    <property type="match status" value="1"/>
</dbReference>
<organism evidence="2 3">
    <name type="scientific">Tamlana crocina</name>
    <dbReference type="NCBI Taxonomy" id="393006"/>
    <lineage>
        <taxon>Bacteria</taxon>
        <taxon>Pseudomonadati</taxon>
        <taxon>Bacteroidota</taxon>
        <taxon>Flavobacteriia</taxon>
        <taxon>Flavobacteriales</taxon>
        <taxon>Flavobacteriaceae</taxon>
        <taxon>Tamlana</taxon>
    </lineage>
</organism>
<proteinExistence type="predicted"/>
<keyword evidence="1" id="KW-0812">Transmembrane</keyword>
<evidence type="ECO:0008006" key="4">
    <source>
        <dbReference type="Google" id="ProtNLM"/>
    </source>
</evidence>
<dbReference type="Proteomes" id="UP000760545">
    <property type="component" value="Unassembled WGS sequence"/>
</dbReference>
<gene>
    <name evidence="2" type="ORF">HC176_18505</name>
</gene>
<evidence type="ECO:0000313" key="3">
    <source>
        <dbReference type="Proteomes" id="UP000760545"/>
    </source>
</evidence>
<accession>A0ABX1DGX5</accession>
<dbReference type="InterPro" id="IPR008969">
    <property type="entry name" value="CarboxyPept-like_regulatory"/>
</dbReference>
<evidence type="ECO:0000313" key="2">
    <source>
        <dbReference type="EMBL" id="NJX17465.1"/>
    </source>
</evidence>
<dbReference type="EMBL" id="JAAVJS010000668">
    <property type="protein sequence ID" value="NJX17465.1"/>
    <property type="molecule type" value="Genomic_DNA"/>
</dbReference>
<keyword evidence="1" id="KW-0472">Membrane</keyword>
<feature type="transmembrane region" description="Helical" evidence="1">
    <location>
        <begin position="33"/>
        <end position="50"/>
    </location>
</feature>